<sequence length="491" mass="49332">MAGVKGFRLAVAAAVVPLGLLLMLPGLTLAAPAPTPTGPTATPTGPTPTGPTPTPSAVVLRKLPPPTPIPTTVDVAVTGKVVPAAVRPGQDATLSFTARNEGILPAGDVRVAVPLPAQMTVVKATASQGTFDGLLWSVGALPVHKAATLTLVVRGSTPAFVTATAALVGSTPRDGDTRDDLATAALRVAPPAGIRAPRADLVLNARVAPELTGPGDPVTYAVTVANKGPDPATDVEVADPVLTGTFLASSVSAGQVVGMPVLTGGPATAARWRVGTLAPGASATWGIRTLATVGVQGDPAVLVTQSGAEDPVGGDTVARAVPKVNAADLALTRDVSNSTPSFGQEVTVTVTVSNAGPDLARGVTVNDPFGAELVFASASMEVGDYDDGRWAIGDLAAGAAATLTLRARVVVAGPIRSRATVEGKPGDPDSANNVVETLLVAGSDSPPHLPVFRTGLPLPYTQIRLSTMEATVVGGLMMMFGLVLLLHLRRA</sequence>
<name>A0A1H3R9Q2_9ACTN</name>
<evidence type="ECO:0000313" key="4">
    <source>
        <dbReference type="EMBL" id="SDZ22407.1"/>
    </source>
</evidence>
<keyword evidence="5" id="KW-1185">Reference proteome</keyword>
<keyword evidence="2" id="KW-0472">Membrane</keyword>
<dbReference type="InterPro" id="IPR013783">
    <property type="entry name" value="Ig-like_fold"/>
</dbReference>
<dbReference type="Gene3D" id="2.60.40.1170">
    <property type="entry name" value="Mu homology domain, subdomain B"/>
    <property type="match status" value="1"/>
</dbReference>
<dbReference type="PANTHER" id="PTHR34819:SF5">
    <property type="entry name" value="CONSERVED REPEAT DOMAIN PROTEIN"/>
    <property type="match status" value="1"/>
</dbReference>
<dbReference type="EMBL" id="FNQB01000002">
    <property type="protein sequence ID" value="SDZ22407.1"/>
    <property type="molecule type" value="Genomic_DNA"/>
</dbReference>
<dbReference type="Gene3D" id="2.60.40.10">
    <property type="entry name" value="Immunoglobulins"/>
    <property type="match status" value="2"/>
</dbReference>
<evidence type="ECO:0000256" key="1">
    <source>
        <dbReference type="SAM" id="MobiDB-lite"/>
    </source>
</evidence>
<feature type="region of interest" description="Disordered" evidence="1">
    <location>
        <begin position="34"/>
        <end position="55"/>
    </location>
</feature>
<dbReference type="GO" id="GO:0005975">
    <property type="term" value="P:carbohydrate metabolic process"/>
    <property type="evidence" value="ECO:0007669"/>
    <property type="project" value="UniProtKB-ARBA"/>
</dbReference>
<feature type="compositionally biased region" description="Low complexity" evidence="1">
    <location>
        <begin position="34"/>
        <end position="44"/>
    </location>
</feature>
<accession>A0A1H3R9Q2</accession>
<evidence type="ECO:0000256" key="2">
    <source>
        <dbReference type="SAM" id="Phobius"/>
    </source>
</evidence>
<dbReference type="STRING" id="137265.SAMN05421684_3633"/>
<feature type="domain" description="DUF11" evidence="3">
    <location>
        <begin position="200"/>
        <end position="311"/>
    </location>
</feature>
<dbReference type="AlphaFoldDB" id="A0A1H3R9Q2"/>
<protein>
    <submittedName>
        <fullName evidence="4">Conserved repeat domain-containing protein</fullName>
    </submittedName>
</protein>
<feature type="domain" description="DUF11" evidence="3">
    <location>
        <begin position="328"/>
        <end position="436"/>
    </location>
</feature>
<dbReference type="InterPro" id="IPR001434">
    <property type="entry name" value="OmcB-like_DUF11"/>
</dbReference>
<reference evidence="5" key="1">
    <citation type="submission" date="2016-10" db="EMBL/GenBank/DDBJ databases">
        <authorList>
            <person name="Varghese N."/>
            <person name="Submissions S."/>
        </authorList>
    </citation>
    <scope>NUCLEOTIDE SEQUENCE [LARGE SCALE GENOMIC DNA]</scope>
    <source>
        <strain evidence="5">DSM 44718</strain>
    </source>
</reference>
<dbReference type="InterPro" id="IPR047589">
    <property type="entry name" value="DUF11_rpt"/>
</dbReference>
<dbReference type="Proteomes" id="UP000199632">
    <property type="component" value="Unassembled WGS sequence"/>
</dbReference>
<dbReference type="InterPro" id="IPR051172">
    <property type="entry name" value="Chlamydia_OmcB"/>
</dbReference>
<evidence type="ECO:0000259" key="3">
    <source>
        <dbReference type="Pfam" id="PF01345"/>
    </source>
</evidence>
<feature type="domain" description="DUF11" evidence="3">
    <location>
        <begin position="74"/>
        <end position="185"/>
    </location>
</feature>
<dbReference type="Pfam" id="PF01345">
    <property type="entry name" value="DUF11"/>
    <property type="match status" value="3"/>
</dbReference>
<evidence type="ECO:0000313" key="5">
    <source>
        <dbReference type="Proteomes" id="UP000199632"/>
    </source>
</evidence>
<organism evidence="4 5">
    <name type="scientific">Asanoa ishikariensis</name>
    <dbReference type="NCBI Taxonomy" id="137265"/>
    <lineage>
        <taxon>Bacteria</taxon>
        <taxon>Bacillati</taxon>
        <taxon>Actinomycetota</taxon>
        <taxon>Actinomycetes</taxon>
        <taxon>Micromonosporales</taxon>
        <taxon>Micromonosporaceae</taxon>
        <taxon>Asanoa</taxon>
    </lineage>
</organism>
<feature type="compositionally biased region" description="Pro residues" evidence="1">
    <location>
        <begin position="45"/>
        <end position="54"/>
    </location>
</feature>
<dbReference type="NCBIfam" id="TIGR01451">
    <property type="entry name" value="B_ant_repeat"/>
    <property type="match status" value="2"/>
</dbReference>
<gene>
    <name evidence="4" type="ORF">SAMN05421684_3633</name>
</gene>
<feature type="transmembrane region" description="Helical" evidence="2">
    <location>
        <begin position="470"/>
        <end position="488"/>
    </location>
</feature>
<proteinExistence type="predicted"/>
<dbReference type="PANTHER" id="PTHR34819">
    <property type="entry name" value="LARGE CYSTEINE-RICH PERIPLASMIC PROTEIN OMCB"/>
    <property type="match status" value="1"/>
</dbReference>
<keyword evidence="2" id="KW-0812">Transmembrane</keyword>
<keyword evidence="2" id="KW-1133">Transmembrane helix</keyword>